<name>A0A370D9B4_9GAMM</name>
<evidence type="ECO:0000256" key="3">
    <source>
        <dbReference type="ARBA" id="ARBA00022519"/>
    </source>
</evidence>
<evidence type="ECO:0000256" key="1">
    <source>
        <dbReference type="ARBA" id="ARBA00004533"/>
    </source>
</evidence>
<keyword evidence="4" id="KW-0808">Transferase</keyword>
<keyword evidence="5 7" id="KW-0472">Membrane</keyword>
<gene>
    <name evidence="8" type="ORF">DIZ80_15525</name>
</gene>
<comment type="subcellular location">
    <subcellularLocation>
        <location evidence="1">Cell inner membrane</location>
    </subcellularLocation>
</comment>
<evidence type="ECO:0000256" key="4">
    <source>
        <dbReference type="ARBA" id="ARBA00022679"/>
    </source>
</evidence>
<keyword evidence="7" id="KW-1133">Transmembrane helix</keyword>
<sequence>MGLPFHLLFYNPLRVSILIKAVKFSDYLAPKYWPTWFALAILRLVVFLPLPVIEIFGAILGKLIYLAMPDRRTVADINLRFAFPDADEKEILRMRKLCFKNMGIAGFELALSWWQDKRLLELCEVEGLENITRQQEQGKGVIILTAHFTCLEIGGPVLNHYVPFQVMYKRAHNKLFDAFMRYHRARLYKAIVDYHKPISMIKGLKKGNAAWYAPDQDFRGKDMVFTPFFGVQASALTAPARFAQMTGAAVVPYYIKRKDAGQGYKLVILPALENFPTGNTEEDAVIVNQTLEHLIMQNPDQYLWVHKRYKNRPEGEAAVYPQKKNKSK</sequence>
<keyword evidence="7" id="KW-0812">Transmembrane</keyword>
<reference evidence="8 9" key="1">
    <citation type="journal article" date="2018" name="ISME J.">
        <title>Endosymbiont genomes yield clues of tubeworm success.</title>
        <authorList>
            <person name="Li Y."/>
            <person name="Liles M.R."/>
            <person name="Halanych K.M."/>
        </authorList>
    </citation>
    <scope>NUCLEOTIDE SEQUENCE [LARGE SCALE GENOMIC DNA]</scope>
    <source>
        <strain evidence="8">A1464</strain>
    </source>
</reference>
<evidence type="ECO:0000256" key="5">
    <source>
        <dbReference type="ARBA" id="ARBA00023136"/>
    </source>
</evidence>
<evidence type="ECO:0000256" key="7">
    <source>
        <dbReference type="SAM" id="Phobius"/>
    </source>
</evidence>
<evidence type="ECO:0000256" key="6">
    <source>
        <dbReference type="ARBA" id="ARBA00023315"/>
    </source>
</evidence>
<evidence type="ECO:0000256" key="2">
    <source>
        <dbReference type="ARBA" id="ARBA00022475"/>
    </source>
</evidence>
<dbReference type="PANTHER" id="PTHR30606">
    <property type="entry name" value="LIPID A BIOSYNTHESIS LAUROYL ACYLTRANSFERASE"/>
    <property type="match status" value="1"/>
</dbReference>
<dbReference type="CDD" id="cd07984">
    <property type="entry name" value="LPLAT_LABLAT-like"/>
    <property type="match status" value="1"/>
</dbReference>
<dbReference type="GO" id="GO:0009247">
    <property type="term" value="P:glycolipid biosynthetic process"/>
    <property type="evidence" value="ECO:0007669"/>
    <property type="project" value="UniProtKB-ARBA"/>
</dbReference>
<keyword evidence="3" id="KW-0997">Cell inner membrane</keyword>
<keyword evidence="2" id="KW-1003">Cell membrane</keyword>
<protein>
    <submittedName>
        <fullName evidence="8">Lipid A biosynthesis lauroyl acyltransferase</fullName>
    </submittedName>
</protein>
<organism evidence="8 9">
    <name type="scientific">endosymbiont of Galathealinum brachiosum</name>
    <dbReference type="NCBI Taxonomy" id="2200906"/>
    <lineage>
        <taxon>Bacteria</taxon>
        <taxon>Pseudomonadati</taxon>
        <taxon>Pseudomonadota</taxon>
        <taxon>Gammaproteobacteria</taxon>
        <taxon>sulfur-oxidizing symbionts</taxon>
    </lineage>
</organism>
<dbReference type="GO" id="GO:0005886">
    <property type="term" value="C:plasma membrane"/>
    <property type="evidence" value="ECO:0007669"/>
    <property type="project" value="UniProtKB-SubCell"/>
</dbReference>
<proteinExistence type="predicted"/>
<dbReference type="EMBL" id="QFXC01000013">
    <property type="protein sequence ID" value="RDH81488.1"/>
    <property type="molecule type" value="Genomic_DNA"/>
</dbReference>
<dbReference type="Proteomes" id="UP000254266">
    <property type="component" value="Unassembled WGS sequence"/>
</dbReference>
<dbReference type="AlphaFoldDB" id="A0A370D9B4"/>
<keyword evidence="9" id="KW-1185">Reference proteome</keyword>
<dbReference type="PIRSF" id="PIRSF026649">
    <property type="entry name" value="MsbB"/>
    <property type="match status" value="1"/>
</dbReference>
<evidence type="ECO:0000313" key="8">
    <source>
        <dbReference type="EMBL" id="RDH81488.1"/>
    </source>
</evidence>
<dbReference type="InterPro" id="IPR004960">
    <property type="entry name" value="LipA_acyltrans"/>
</dbReference>
<feature type="transmembrane region" description="Helical" evidence="7">
    <location>
        <begin position="36"/>
        <end position="61"/>
    </location>
</feature>
<accession>A0A370D9B4</accession>
<keyword evidence="6 8" id="KW-0012">Acyltransferase</keyword>
<evidence type="ECO:0000313" key="9">
    <source>
        <dbReference type="Proteomes" id="UP000254266"/>
    </source>
</evidence>
<comment type="caution">
    <text evidence="8">The sequence shown here is derived from an EMBL/GenBank/DDBJ whole genome shotgun (WGS) entry which is preliminary data.</text>
</comment>
<dbReference type="Pfam" id="PF03279">
    <property type="entry name" value="Lip_A_acyltrans"/>
    <property type="match status" value="1"/>
</dbReference>
<dbReference type="PANTHER" id="PTHR30606:SF9">
    <property type="entry name" value="LIPID A BIOSYNTHESIS LAUROYLTRANSFERASE"/>
    <property type="match status" value="1"/>
</dbReference>
<dbReference type="GO" id="GO:0016746">
    <property type="term" value="F:acyltransferase activity"/>
    <property type="evidence" value="ECO:0007669"/>
    <property type="project" value="UniProtKB-KW"/>
</dbReference>